<dbReference type="InterPro" id="IPR000073">
    <property type="entry name" value="AB_hydrolase_1"/>
</dbReference>
<dbReference type="STRING" id="290398.Csal_0178"/>
<dbReference type="InterPro" id="IPR051340">
    <property type="entry name" value="Haloalkane_dehalogenase"/>
</dbReference>
<dbReference type="PANTHER" id="PTHR42977">
    <property type="entry name" value="HYDROLASE-RELATED"/>
    <property type="match status" value="1"/>
</dbReference>
<dbReference type="ESTHER" id="chrsd-q1r166">
    <property type="family name" value="6_AlphaBeta_hydrolase"/>
</dbReference>
<dbReference type="PRINTS" id="PR00412">
    <property type="entry name" value="EPOXHYDRLASE"/>
</dbReference>
<organism evidence="3 4">
    <name type="scientific">Chromohalobacter israelensis (strain ATCC BAA-138 / DSM 3043 / CIP 106854 / NCIMB 13768 / 1H11)</name>
    <name type="common">Chromohalobacter salexigens</name>
    <dbReference type="NCBI Taxonomy" id="290398"/>
    <lineage>
        <taxon>Bacteria</taxon>
        <taxon>Pseudomonadati</taxon>
        <taxon>Pseudomonadota</taxon>
        <taxon>Gammaproteobacteria</taxon>
        <taxon>Oceanospirillales</taxon>
        <taxon>Halomonadaceae</taxon>
        <taxon>Chromohalobacter</taxon>
    </lineage>
</organism>
<dbReference type="Gene3D" id="3.40.50.1820">
    <property type="entry name" value="alpha/beta hydrolase"/>
    <property type="match status" value="1"/>
</dbReference>
<dbReference type="FunFam" id="3.40.50.1820:FF:000173">
    <property type="entry name" value="Alpha/beta hydrolase"/>
    <property type="match status" value="1"/>
</dbReference>
<dbReference type="RefSeq" id="WP_011505488.1">
    <property type="nucleotide sequence ID" value="NC_007963.1"/>
</dbReference>
<accession>Q1R166</accession>
<dbReference type="EMBL" id="CP000285">
    <property type="protein sequence ID" value="ABE57542.1"/>
    <property type="molecule type" value="Genomic_DNA"/>
</dbReference>
<evidence type="ECO:0000259" key="2">
    <source>
        <dbReference type="Pfam" id="PF00561"/>
    </source>
</evidence>
<dbReference type="KEGG" id="csa:Csal_0178"/>
<dbReference type="GO" id="GO:0004301">
    <property type="term" value="F:epoxide hydrolase activity"/>
    <property type="evidence" value="ECO:0007669"/>
    <property type="project" value="TreeGrafter"/>
</dbReference>
<dbReference type="SUPFAM" id="SSF53474">
    <property type="entry name" value="alpha/beta-Hydrolases"/>
    <property type="match status" value="1"/>
</dbReference>
<keyword evidence="4" id="KW-1185">Reference proteome</keyword>
<proteinExistence type="predicted"/>
<dbReference type="InterPro" id="IPR029058">
    <property type="entry name" value="AB_hydrolase_fold"/>
</dbReference>
<evidence type="ECO:0000256" key="1">
    <source>
        <dbReference type="SAM" id="MobiDB-lite"/>
    </source>
</evidence>
<dbReference type="OrthoDB" id="9780765at2"/>
<name>Q1R166_CHRI1</name>
<feature type="region of interest" description="Disordered" evidence="1">
    <location>
        <begin position="1"/>
        <end position="26"/>
    </location>
</feature>
<protein>
    <submittedName>
        <fullName evidence="3">Alpha/beta hydrolase</fullName>
    </submittedName>
</protein>
<evidence type="ECO:0000313" key="4">
    <source>
        <dbReference type="Proteomes" id="UP000000239"/>
    </source>
</evidence>
<dbReference type="InterPro" id="IPR000639">
    <property type="entry name" value="Epox_hydrolase-like"/>
</dbReference>
<dbReference type="Pfam" id="PF00561">
    <property type="entry name" value="Abhydrolase_1"/>
    <property type="match status" value="1"/>
</dbReference>
<keyword evidence="3" id="KW-0378">Hydrolase</keyword>
<dbReference type="HOGENOM" id="CLU_020336_35_0_6"/>
<evidence type="ECO:0000313" key="3">
    <source>
        <dbReference type="EMBL" id="ABE57542.1"/>
    </source>
</evidence>
<dbReference type="Proteomes" id="UP000000239">
    <property type="component" value="Chromosome"/>
</dbReference>
<dbReference type="PANTHER" id="PTHR42977:SF1">
    <property type="entry name" value="BLR6576 PROTEIN"/>
    <property type="match status" value="1"/>
</dbReference>
<dbReference type="GeneID" id="95332927"/>
<reference evidence="3 4" key="1">
    <citation type="journal article" date="2011" name="Stand. Genomic Sci.">
        <title>Complete genome sequence of the halophilic and highly halotolerant Chromohalobacter salexigens type strain (1H11(T)).</title>
        <authorList>
            <person name="Copeland A."/>
            <person name="O'Connor K."/>
            <person name="Lucas S."/>
            <person name="Lapidus A."/>
            <person name="Berry K.W."/>
            <person name="Detter J.C."/>
            <person name="Del Rio T.G."/>
            <person name="Hammon N."/>
            <person name="Dalin E."/>
            <person name="Tice H."/>
            <person name="Pitluck S."/>
            <person name="Bruce D."/>
            <person name="Goodwin L."/>
            <person name="Han C."/>
            <person name="Tapia R."/>
            <person name="Saunders E."/>
            <person name="Schmutz J."/>
            <person name="Brettin T."/>
            <person name="Larimer F."/>
            <person name="Land M."/>
            <person name="Hauser L."/>
            <person name="Vargas C."/>
            <person name="Nieto J.J."/>
            <person name="Kyrpides N.C."/>
            <person name="Ivanova N."/>
            <person name="Goker M."/>
            <person name="Klenk H.P."/>
            <person name="Csonka L.N."/>
            <person name="Woyke T."/>
        </authorList>
    </citation>
    <scope>NUCLEOTIDE SEQUENCE [LARGE SCALE GENOMIC DNA]</scope>
    <source>
        <strain evidence="4">ATCC BAA-138 / DSM 3043 / CIP 106854 / NCIMB 13768 / 1H11</strain>
    </source>
</reference>
<dbReference type="AlphaFoldDB" id="Q1R166"/>
<sequence length="323" mass="35951">MTTDSLTTVSASETRGDHAPGGRASAAPQVHYRVEQVGDVKVFYREAGDPAAPAVLLLHGFAASSYMWRDVIEALADGYHVIAPDLPAFGYTEAPARGQYDYTFANLTKTIERFTDQLKLTRYAMAVHDYGAPVGWRLALAHPSRITAIISQNGNAYEEGLSAGWEPIRKYWNDPTAENRQALSDFPTPASIKWQYVEGVSDTSLVAPDAYTLEGAQILRPGMADIQLDLLLDYATNVEQYPAFQAYFREYQPPLLAVWGEHDPFFLPPGAEAWKRDIPDADIRLYDTGHFALETHSEVIIPTIRQFLDDHVSLHRQEGAHAK</sequence>
<gene>
    <name evidence="3" type="ordered locus">Csal_0178</name>
</gene>
<feature type="domain" description="AB hydrolase-1" evidence="2">
    <location>
        <begin position="53"/>
        <end position="296"/>
    </location>
</feature>
<dbReference type="eggNOG" id="COG0596">
    <property type="taxonomic scope" value="Bacteria"/>
</dbReference>
<feature type="compositionally biased region" description="Polar residues" evidence="1">
    <location>
        <begin position="1"/>
        <end position="13"/>
    </location>
</feature>